<gene>
    <name evidence="1" type="ORF">METZ01_LOCUS1400</name>
</gene>
<organism evidence="1">
    <name type="scientific">marine metagenome</name>
    <dbReference type="NCBI Taxonomy" id="408172"/>
    <lineage>
        <taxon>unclassified sequences</taxon>
        <taxon>metagenomes</taxon>
        <taxon>ecological metagenomes</taxon>
    </lineage>
</organism>
<evidence type="ECO:0000313" key="1">
    <source>
        <dbReference type="EMBL" id="SUZ48546.1"/>
    </source>
</evidence>
<protein>
    <submittedName>
        <fullName evidence="1">Uncharacterized protein</fullName>
    </submittedName>
</protein>
<accession>A0A381N1T8</accession>
<name>A0A381N1T8_9ZZZZ</name>
<sequence>MGQRFMTPAQAGQWPLLLLVIGLTHHPRTEGTGPNLLAVPSLPIG</sequence>
<proteinExistence type="predicted"/>
<dbReference type="EMBL" id="UINC01000074">
    <property type="protein sequence ID" value="SUZ48546.1"/>
    <property type="molecule type" value="Genomic_DNA"/>
</dbReference>
<dbReference type="AlphaFoldDB" id="A0A381N1T8"/>
<reference evidence="1" key="1">
    <citation type="submission" date="2018-05" db="EMBL/GenBank/DDBJ databases">
        <authorList>
            <person name="Lanie J.A."/>
            <person name="Ng W.-L."/>
            <person name="Kazmierczak K.M."/>
            <person name="Andrzejewski T.M."/>
            <person name="Davidsen T.M."/>
            <person name="Wayne K.J."/>
            <person name="Tettelin H."/>
            <person name="Glass J.I."/>
            <person name="Rusch D."/>
            <person name="Podicherti R."/>
            <person name="Tsui H.-C.T."/>
            <person name="Winkler M.E."/>
        </authorList>
    </citation>
    <scope>NUCLEOTIDE SEQUENCE</scope>
</reference>